<accession>A0ABW0UCV8</accession>
<feature type="domain" description="Carbohydrate kinase FGGY C-terminal" evidence="9">
    <location>
        <begin position="253"/>
        <end position="440"/>
    </location>
</feature>
<name>A0ABW0UCV8_9STRE</name>
<evidence type="ECO:0000313" key="11">
    <source>
        <dbReference type="Proteomes" id="UP001596110"/>
    </source>
</evidence>
<dbReference type="InterPro" id="IPR000577">
    <property type="entry name" value="Carb_kinase_FGGY"/>
</dbReference>
<reference evidence="11" key="1">
    <citation type="journal article" date="2019" name="Int. J. Syst. Evol. Microbiol.">
        <title>The Global Catalogue of Microorganisms (GCM) 10K type strain sequencing project: providing services to taxonomists for standard genome sequencing and annotation.</title>
        <authorList>
            <consortium name="The Broad Institute Genomics Platform"/>
            <consortium name="The Broad Institute Genome Sequencing Center for Infectious Disease"/>
            <person name="Wu L."/>
            <person name="Ma J."/>
        </authorList>
    </citation>
    <scope>NUCLEOTIDE SEQUENCE [LARGE SCALE GENOMIC DNA]</scope>
    <source>
        <strain evidence="11">DT43</strain>
    </source>
</reference>
<dbReference type="InterPro" id="IPR018485">
    <property type="entry name" value="FGGY_C"/>
</dbReference>
<dbReference type="Pfam" id="PF00370">
    <property type="entry name" value="FGGY_N"/>
    <property type="match status" value="1"/>
</dbReference>
<evidence type="ECO:0000259" key="9">
    <source>
        <dbReference type="Pfam" id="PF02782"/>
    </source>
</evidence>
<feature type="domain" description="Carbohydrate kinase FGGY N-terminal" evidence="8">
    <location>
        <begin position="3"/>
        <end position="241"/>
    </location>
</feature>
<evidence type="ECO:0000256" key="6">
    <source>
        <dbReference type="ARBA" id="ARBA00043149"/>
    </source>
</evidence>
<evidence type="ECO:0000313" key="10">
    <source>
        <dbReference type="EMBL" id="MFC5630833.1"/>
    </source>
</evidence>
<dbReference type="EMBL" id="JBHSOJ010000016">
    <property type="protein sequence ID" value="MFC5630833.1"/>
    <property type="molecule type" value="Genomic_DNA"/>
</dbReference>
<protein>
    <recommendedName>
        <fullName evidence="6">ATP:glycerol 3-phosphotransferase</fullName>
    </recommendedName>
</protein>
<dbReference type="Pfam" id="PF02782">
    <property type="entry name" value="FGGY_C"/>
    <property type="match status" value="1"/>
</dbReference>
<dbReference type="InterPro" id="IPR018484">
    <property type="entry name" value="FGGY_N"/>
</dbReference>
<dbReference type="PANTHER" id="PTHR10196">
    <property type="entry name" value="SUGAR KINASE"/>
    <property type="match status" value="1"/>
</dbReference>
<dbReference type="Gene3D" id="3.30.420.40">
    <property type="match status" value="2"/>
</dbReference>
<dbReference type="PROSITE" id="PS00445">
    <property type="entry name" value="FGGY_KINASES_2"/>
    <property type="match status" value="1"/>
</dbReference>
<dbReference type="InterPro" id="IPR043129">
    <property type="entry name" value="ATPase_NBD"/>
</dbReference>
<comment type="similarity">
    <text evidence="1 7">Belongs to the FGGY kinase family.</text>
</comment>
<dbReference type="GO" id="GO:0004370">
    <property type="term" value="F:glycerol kinase activity"/>
    <property type="evidence" value="ECO:0007669"/>
    <property type="project" value="UniProtKB-EC"/>
</dbReference>
<dbReference type="PANTHER" id="PTHR10196:SF69">
    <property type="entry name" value="GLYCEROL KINASE"/>
    <property type="match status" value="1"/>
</dbReference>
<evidence type="ECO:0000256" key="2">
    <source>
        <dbReference type="ARBA" id="ARBA00022679"/>
    </source>
</evidence>
<dbReference type="SUPFAM" id="SSF53067">
    <property type="entry name" value="Actin-like ATPase domain"/>
    <property type="match status" value="2"/>
</dbReference>
<evidence type="ECO:0000256" key="1">
    <source>
        <dbReference type="ARBA" id="ARBA00009156"/>
    </source>
</evidence>
<evidence type="ECO:0000256" key="3">
    <source>
        <dbReference type="ARBA" id="ARBA00022741"/>
    </source>
</evidence>
<evidence type="ECO:0000256" key="7">
    <source>
        <dbReference type="RuleBase" id="RU003733"/>
    </source>
</evidence>
<gene>
    <name evidence="10" type="ORF">ACFPQ3_04345</name>
</gene>
<evidence type="ECO:0000256" key="5">
    <source>
        <dbReference type="ARBA" id="ARBA00022840"/>
    </source>
</evidence>
<comment type="caution">
    <text evidence="10">The sequence shown here is derived from an EMBL/GenBank/DDBJ whole genome shotgun (WGS) entry which is preliminary data.</text>
</comment>
<proteinExistence type="inferred from homology"/>
<sequence>MAYVLGIDQSTQGTKVLLYNDEGNIVKKVSKSHQQLVNEKGWVSHDPLEIYNNVLSLVREIVVGTDQTEIKTVGITNQRETALVWNRKTGLPVENAIVWQCARAKEITDSFNISEASMVKRKTGLPLSPYFSAAKYAWILRQMDELPEELACGTIDSWLVYQLTKGESFVTDVSNASRTQLMNLTTLSWDEELCQLFDISRSYLPEIKPSDSHFGWTDFDGILPAVIPIHAVMGDSHAALFAHKGEQPGAIKATYGTGSSIMMNIGTEVSMIPNHLAVSVGWQSQGICHYVLEGNVNYSGAVITWLKDQVGLITSPDELEDLVAKANPEDQTYLIPAFSGLGAPYFRDDVTASFVGMTRITGRAELAKATLESIAYQINAVISAMKDVSNLPIKQISVDGGPTKNHYLMQFQSNLTNADINIATVEEASCTGVAYMAGIANNVYPTTILNRLTTHQVSPEPSFQNVRLRKLAKWEKMIKMMLEV</sequence>
<evidence type="ECO:0000256" key="4">
    <source>
        <dbReference type="ARBA" id="ARBA00022777"/>
    </source>
</evidence>
<keyword evidence="4 7" id="KW-0418">Kinase</keyword>
<keyword evidence="3" id="KW-0547">Nucleotide-binding</keyword>
<keyword evidence="5" id="KW-0067">ATP-binding</keyword>
<dbReference type="RefSeq" id="WP_198039886.1">
    <property type="nucleotide sequence ID" value="NZ_JBHSOJ010000016.1"/>
</dbReference>
<dbReference type="PIRSF" id="PIRSF000538">
    <property type="entry name" value="GlpK"/>
    <property type="match status" value="1"/>
</dbReference>
<dbReference type="CDD" id="cd07769">
    <property type="entry name" value="ASKHA_NBD_FGGY_GK"/>
    <property type="match status" value="1"/>
</dbReference>
<keyword evidence="11" id="KW-1185">Reference proteome</keyword>
<dbReference type="Proteomes" id="UP001596110">
    <property type="component" value="Unassembled WGS sequence"/>
</dbReference>
<dbReference type="PROSITE" id="PS00933">
    <property type="entry name" value="FGGY_KINASES_1"/>
    <property type="match status" value="1"/>
</dbReference>
<organism evidence="10 11">
    <name type="scientific">Streptococcus caledonicus</name>
    <dbReference type="NCBI Taxonomy" id="2614158"/>
    <lineage>
        <taxon>Bacteria</taxon>
        <taxon>Bacillati</taxon>
        <taxon>Bacillota</taxon>
        <taxon>Bacilli</taxon>
        <taxon>Lactobacillales</taxon>
        <taxon>Streptococcaceae</taxon>
        <taxon>Streptococcus</taxon>
    </lineage>
</organism>
<evidence type="ECO:0000259" key="8">
    <source>
        <dbReference type="Pfam" id="PF00370"/>
    </source>
</evidence>
<keyword evidence="2 7" id="KW-0808">Transferase</keyword>
<dbReference type="InterPro" id="IPR018483">
    <property type="entry name" value="Carb_kinase_FGGY_CS"/>
</dbReference>